<dbReference type="PANTHER" id="PTHR15574:SF21">
    <property type="entry name" value="DDB1- AND CUL4-ASSOCIATED FACTOR 8"/>
    <property type="match status" value="1"/>
</dbReference>
<dbReference type="AlphaFoldDB" id="X6NDR2"/>
<gene>
    <name evidence="4" type="ORF">RFI_13018</name>
</gene>
<evidence type="ECO:0000256" key="1">
    <source>
        <dbReference type="ARBA" id="ARBA00022574"/>
    </source>
</evidence>
<dbReference type="InterPro" id="IPR036322">
    <property type="entry name" value="WD40_repeat_dom_sf"/>
</dbReference>
<dbReference type="InterPro" id="IPR015943">
    <property type="entry name" value="WD40/YVTN_repeat-like_dom_sf"/>
</dbReference>
<name>X6NDR2_RETFI</name>
<dbReference type="EMBL" id="ASPP01009418">
    <property type="protein sequence ID" value="ETO24141.1"/>
    <property type="molecule type" value="Genomic_DNA"/>
</dbReference>
<feature type="compositionally biased region" description="Basic and acidic residues" evidence="3">
    <location>
        <begin position="43"/>
        <end position="60"/>
    </location>
</feature>
<feature type="compositionally biased region" description="Basic and acidic residues" evidence="3">
    <location>
        <begin position="1"/>
        <end position="29"/>
    </location>
</feature>
<reference evidence="4 5" key="1">
    <citation type="journal article" date="2013" name="Curr. Biol.">
        <title>The Genome of the Foraminiferan Reticulomyxa filosa.</title>
        <authorList>
            <person name="Glockner G."/>
            <person name="Hulsmann N."/>
            <person name="Schleicher M."/>
            <person name="Noegel A.A."/>
            <person name="Eichinger L."/>
            <person name="Gallinger C."/>
            <person name="Pawlowski J."/>
            <person name="Sierra R."/>
            <person name="Euteneuer U."/>
            <person name="Pillet L."/>
            <person name="Moustafa A."/>
            <person name="Platzer M."/>
            <person name="Groth M."/>
            <person name="Szafranski K."/>
            <person name="Schliwa M."/>
        </authorList>
    </citation>
    <scope>NUCLEOTIDE SEQUENCE [LARGE SCALE GENOMIC DNA]</scope>
</reference>
<sequence length="491" mass="57088">EHDNNDDDGHHRESESEEKSSGDDRHNEELQNIISSWLAKKAARQESKQNESDHTNLERPTKRRRFAEHPTNECDLEMEQPEHHWMERSDVKAEREKKLDENDKRESKNDALAAFIEDTDESQANKQSEMDVNVDTQLNWRLEPESESESEPEPEPSNDTERDTFERKKIQQIIEKRATENEANQQRATFAIEQMMEEHSSVKEELTKAEQEFLEYDTTEEKANPPSLLSIGHTKGSLQDRDTFAGLRERRVLFPTQTNEPSLFQRDPIKRNKSAFDHNDVLPSRAHNAKHFSKQVKVEKKMQSRDVVPLNLESKLFSGHRSVDTVKECNFLGPRSEYVASGSDCGHVFIWRKSDGEIVNILQGDENITNVVQGNPVTCSLVTSGLDDTVKFFIPTADEPNEMKEKDDIIRKNQNSQQQLTISWRYMLREDLFRIMNSSDEENFLVPYSMEIATTETETEDEHEQKSDVEQRHSPEEEEEEEEAPDEQKEQ</sequence>
<dbReference type="GO" id="GO:0005737">
    <property type="term" value="C:cytoplasm"/>
    <property type="evidence" value="ECO:0007669"/>
    <property type="project" value="TreeGrafter"/>
</dbReference>
<keyword evidence="5" id="KW-1185">Reference proteome</keyword>
<evidence type="ECO:0000256" key="2">
    <source>
        <dbReference type="ARBA" id="ARBA00022737"/>
    </source>
</evidence>
<dbReference type="GO" id="GO:0080008">
    <property type="term" value="C:Cul4-RING E3 ubiquitin ligase complex"/>
    <property type="evidence" value="ECO:0007669"/>
    <property type="project" value="TreeGrafter"/>
</dbReference>
<organism evidence="4 5">
    <name type="scientific">Reticulomyxa filosa</name>
    <dbReference type="NCBI Taxonomy" id="46433"/>
    <lineage>
        <taxon>Eukaryota</taxon>
        <taxon>Sar</taxon>
        <taxon>Rhizaria</taxon>
        <taxon>Retaria</taxon>
        <taxon>Foraminifera</taxon>
        <taxon>Monothalamids</taxon>
        <taxon>Reticulomyxidae</taxon>
        <taxon>Reticulomyxa</taxon>
    </lineage>
</organism>
<dbReference type="PANTHER" id="PTHR15574">
    <property type="entry name" value="WD REPEAT DOMAIN-CONTAINING FAMILY"/>
    <property type="match status" value="1"/>
</dbReference>
<accession>X6NDR2</accession>
<feature type="compositionally biased region" description="Acidic residues" evidence="3">
    <location>
        <begin position="145"/>
        <end position="158"/>
    </location>
</feature>
<feature type="compositionally biased region" description="Basic and acidic residues" evidence="3">
    <location>
        <begin position="80"/>
        <end position="109"/>
    </location>
</feature>
<feature type="compositionally biased region" description="Basic and acidic residues" evidence="3">
    <location>
        <begin position="159"/>
        <end position="180"/>
    </location>
</feature>
<keyword evidence="2" id="KW-0677">Repeat</keyword>
<feature type="non-terminal residue" evidence="4">
    <location>
        <position position="1"/>
    </location>
</feature>
<keyword evidence="1" id="KW-0853">WD repeat</keyword>
<dbReference type="InterPro" id="IPR045151">
    <property type="entry name" value="DCAF8"/>
</dbReference>
<protein>
    <submittedName>
        <fullName evidence="4">Uncharacterized protein</fullName>
    </submittedName>
</protein>
<dbReference type="Gene3D" id="2.130.10.10">
    <property type="entry name" value="YVTN repeat-like/Quinoprotein amine dehydrogenase"/>
    <property type="match status" value="1"/>
</dbReference>
<feature type="compositionally biased region" description="Acidic residues" evidence="3">
    <location>
        <begin position="476"/>
        <end position="485"/>
    </location>
</feature>
<feature type="compositionally biased region" description="Basic and acidic residues" evidence="3">
    <location>
        <begin position="463"/>
        <end position="475"/>
    </location>
</feature>
<dbReference type="SUPFAM" id="SSF50978">
    <property type="entry name" value="WD40 repeat-like"/>
    <property type="match status" value="1"/>
</dbReference>
<evidence type="ECO:0000313" key="4">
    <source>
        <dbReference type="EMBL" id="ETO24141.1"/>
    </source>
</evidence>
<feature type="region of interest" description="Disordered" evidence="3">
    <location>
        <begin position="1"/>
        <end position="184"/>
    </location>
</feature>
<evidence type="ECO:0000256" key="3">
    <source>
        <dbReference type="SAM" id="MobiDB-lite"/>
    </source>
</evidence>
<comment type="caution">
    <text evidence="4">The sequence shown here is derived from an EMBL/GenBank/DDBJ whole genome shotgun (WGS) entry which is preliminary data.</text>
</comment>
<dbReference type="Proteomes" id="UP000023152">
    <property type="component" value="Unassembled WGS sequence"/>
</dbReference>
<proteinExistence type="predicted"/>
<feature type="region of interest" description="Disordered" evidence="3">
    <location>
        <begin position="451"/>
        <end position="491"/>
    </location>
</feature>
<evidence type="ECO:0000313" key="5">
    <source>
        <dbReference type="Proteomes" id="UP000023152"/>
    </source>
</evidence>
<dbReference type="OrthoDB" id="4869960at2759"/>